<keyword evidence="3" id="KW-1185">Reference proteome</keyword>
<dbReference type="EMBL" id="JAOYFB010000003">
    <property type="protein sequence ID" value="KAK4010679.1"/>
    <property type="molecule type" value="Genomic_DNA"/>
</dbReference>
<protein>
    <submittedName>
        <fullName evidence="2">Uncharacterized protein</fullName>
    </submittedName>
</protein>
<evidence type="ECO:0000313" key="3">
    <source>
        <dbReference type="Proteomes" id="UP001234178"/>
    </source>
</evidence>
<organism evidence="2 3">
    <name type="scientific">Daphnia magna</name>
    <dbReference type="NCBI Taxonomy" id="35525"/>
    <lineage>
        <taxon>Eukaryota</taxon>
        <taxon>Metazoa</taxon>
        <taxon>Ecdysozoa</taxon>
        <taxon>Arthropoda</taxon>
        <taxon>Crustacea</taxon>
        <taxon>Branchiopoda</taxon>
        <taxon>Diplostraca</taxon>
        <taxon>Cladocera</taxon>
        <taxon>Anomopoda</taxon>
        <taxon>Daphniidae</taxon>
        <taxon>Daphnia</taxon>
    </lineage>
</organism>
<reference evidence="2 3" key="1">
    <citation type="journal article" date="2023" name="Nucleic Acids Res.">
        <title>The hologenome of Daphnia magna reveals possible DNA methylation and microbiome-mediated evolution of the host genome.</title>
        <authorList>
            <person name="Chaturvedi A."/>
            <person name="Li X."/>
            <person name="Dhandapani V."/>
            <person name="Marshall H."/>
            <person name="Kissane S."/>
            <person name="Cuenca-Cambronero M."/>
            <person name="Asole G."/>
            <person name="Calvet F."/>
            <person name="Ruiz-Romero M."/>
            <person name="Marangio P."/>
            <person name="Guigo R."/>
            <person name="Rago D."/>
            <person name="Mirbahai L."/>
            <person name="Eastwood N."/>
            <person name="Colbourne J.K."/>
            <person name="Zhou J."/>
            <person name="Mallon E."/>
            <person name="Orsini L."/>
        </authorList>
    </citation>
    <scope>NUCLEOTIDE SEQUENCE [LARGE SCALE GENOMIC DNA]</scope>
    <source>
        <strain evidence="2">LRV0_1</strain>
    </source>
</reference>
<evidence type="ECO:0000313" key="2">
    <source>
        <dbReference type="EMBL" id="KAK4010679.1"/>
    </source>
</evidence>
<evidence type="ECO:0000256" key="1">
    <source>
        <dbReference type="SAM" id="Phobius"/>
    </source>
</evidence>
<name>A0ABQ9ZCP4_9CRUS</name>
<dbReference type="Proteomes" id="UP001234178">
    <property type="component" value="Unassembled WGS sequence"/>
</dbReference>
<keyword evidence="1" id="KW-0472">Membrane</keyword>
<sequence>MAVQNCTSSSGGEPLNHLCPQSILHLFKMKIAILLLLALVVISQQFYLRQPYSRAFWVSPYTSPHVANNYRPLIFITHEDFKPSFIPTDGGNHTDDDQNKFPDIQSRIRGFTSNRFSPPNNEGRFLIGGLGNNGLNYNGYYNTDKRFYKTFTTITTTTSTSLSTIFATSISTLVSVSTSTTISTSITSTTSTSTVVVSNTATLTLLASLVSCVPQFQVVLGAVACPAGRKKRQINDSEQFIIAPSETLELTTTALPSLDVEEQSTESDLPVEDEQKNVNALASSKDETHLNDGDNLRDKRFLNRYQFSTSTSTSLTTSTTTSTSVSTSTSIITVPTTSVTVSTSILTSLTTTTMTSFVFVNQTITQTANLINPAPTAQCAGDADGDGVVTPPECTPIACLPAGLVVCAAAAG</sequence>
<comment type="caution">
    <text evidence="2">The sequence shown here is derived from an EMBL/GenBank/DDBJ whole genome shotgun (WGS) entry which is preliminary data.</text>
</comment>
<gene>
    <name evidence="2" type="ORF">OUZ56_019810</name>
</gene>
<feature type="transmembrane region" description="Helical" evidence="1">
    <location>
        <begin position="31"/>
        <end position="48"/>
    </location>
</feature>
<keyword evidence="1" id="KW-0812">Transmembrane</keyword>
<keyword evidence="1" id="KW-1133">Transmembrane helix</keyword>
<proteinExistence type="predicted"/>
<accession>A0ABQ9ZCP4</accession>